<protein>
    <recommendedName>
        <fullName evidence="7">Glycosyltransferase 2-like domain-containing protein</fullName>
    </recommendedName>
</protein>
<dbReference type="AlphaFoldDB" id="A0A6P2D4W2"/>
<dbReference type="Gene3D" id="1.25.40.10">
    <property type="entry name" value="Tetratricopeptide repeat domain"/>
    <property type="match status" value="3"/>
</dbReference>
<organism evidence="5 6">
    <name type="scientific">Gemmata massiliana</name>
    <dbReference type="NCBI Taxonomy" id="1210884"/>
    <lineage>
        <taxon>Bacteria</taxon>
        <taxon>Pseudomonadati</taxon>
        <taxon>Planctomycetota</taxon>
        <taxon>Planctomycetia</taxon>
        <taxon>Gemmatales</taxon>
        <taxon>Gemmataceae</taxon>
        <taxon>Gemmata</taxon>
    </lineage>
</organism>
<dbReference type="InterPro" id="IPR029044">
    <property type="entry name" value="Nucleotide-diphossugar_trans"/>
</dbReference>
<dbReference type="EMBL" id="LR593886">
    <property type="protein sequence ID" value="VTR95485.1"/>
    <property type="molecule type" value="Genomic_DNA"/>
</dbReference>
<name>A0A6P2D4W2_9BACT</name>
<dbReference type="Pfam" id="PF13524">
    <property type="entry name" value="Glyco_trans_1_2"/>
    <property type="match status" value="1"/>
</dbReference>
<feature type="compositionally biased region" description="Low complexity" evidence="2">
    <location>
        <begin position="330"/>
        <end position="343"/>
    </location>
</feature>
<dbReference type="SMART" id="SM00028">
    <property type="entry name" value="TPR"/>
    <property type="match status" value="4"/>
</dbReference>
<keyword evidence="5" id="KW-0808">Transferase</keyword>
<keyword evidence="6" id="KW-1185">Reference proteome</keyword>
<dbReference type="KEGG" id="gms:SOIL9_22290"/>
<evidence type="ECO:0000256" key="1">
    <source>
        <dbReference type="ARBA" id="ARBA00038494"/>
    </source>
</evidence>
<evidence type="ECO:0000313" key="6">
    <source>
        <dbReference type="Proteomes" id="UP000464178"/>
    </source>
</evidence>
<dbReference type="Pfam" id="PF00535">
    <property type="entry name" value="Glycos_transf_2"/>
    <property type="match status" value="1"/>
</dbReference>
<feature type="region of interest" description="Disordered" evidence="2">
    <location>
        <begin position="324"/>
        <end position="343"/>
    </location>
</feature>
<sequence length="1061" mass="116435">MRYLIGPNISSTLASVLRQSYEAGQCLTLGPPGRADLVFHANTSWADLSQQFPNGWMPDCVILDLAYTRVPDGIWSAPVPIVGLAGDWNLLWHSYQYLVPRCDLILTDTAGVERLAAAGHEHARAAFLYGIEPEYYESRSDAPERDIDVLFVGNLHPAVQRERHPWLARLAALSGRRNVVIRTGAFGADYTALLLRAKIVFNRSIRGELNRRTIEAAAAGALVFQEAGNREAPAAFRDRKECVYYTGADLEPLLEHYLSNHTEREEIAAAGRIAADAFRVDRAWDRILATVRENESALTARAAQRIGNPTPTSLRGRVWATLGESERTPDPTLAPTLSAAASSPDRPVGVYNLLGVTVARDALLSGTGERSAVQAAATAFRQAVQADPTDPVAKLNLVEAFVALGDQDEARRELRALLDWLARDEEPTDPESWEVPTFPPTFDLFRVEWERAGWTHAGDPKGLLAARRALIRWRANLLLAQEANFLPAYYEAVIARSDLPVSRAALGCALARAGDLNAAVGHLRHAVAGDPFDIGAARALFNALDDLGARDEAARLIADRRRLSQVAPQVVPPEAWFTDPAPDQPATGTTVRPRVSLCMIVKNEERNLPDCLASVRDLVEEVVVIDTGSTDRTREVESTFGARVFEFPWRDDFAAARNESVRRATGEWVFWMDADDRLDEPAREELKRLFAGLSEPAAYVMKCRCIASRAGGSETLVDHVRLFPNDPQLQWSYRVHEQILPSIRARGLPVHWADVTIRHVGYTNAALRQQKLDRDLRLLRLEDAERPDDPFTLFNLGSVYAELEQPAVALPLLRRSLVRSAPQDSIVRKLYALIVESERALGRPGEAQATCAAGLEVCPGDAELLFLEALCHRDAGAGDRATACLQKLLSEDGGKHFGSVEDGLRGHKARHLLALLANEAGRPEEARQHLQTAVENSPAFVPSWLGLAELALDGQRWDEVDRVATKLRELGPEAAAEAEFLVGRMHFAREAFGPAKVAASAAITAVPAAIAPRVLLSHVLLREGTDLPAAERALRDVLALDPNHLEAQHNLGILLARMAAP</sequence>
<dbReference type="InterPro" id="IPR055259">
    <property type="entry name" value="YkvP/CgeB_Glyco_trans-like"/>
</dbReference>
<reference evidence="5 6" key="1">
    <citation type="submission" date="2019-05" db="EMBL/GenBank/DDBJ databases">
        <authorList>
            <consortium name="Science for Life Laboratories"/>
        </authorList>
    </citation>
    <scope>NUCLEOTIDE SEQUENCE [LARGE SCALE GENOMIC DNA]</scope>
    <source>
        <strain evidence="5">Soil9</strain>
    </source>
</reference>
<dbReference type="Pfam" id="PF14559">
    <property type="entry name" value="TPR_19"/>
    <property type="match status" value="1"/>
</dbReference>
<dbReference type="InterPro" id="IPR001173">
    <property type="entry name" value="Glyco_trans_2-like"/>
</dbReference>
<evidence type="ECO:0000313" key="5">
    <source>
        <dbReference type="EMBL" id="VTR95485.1"/>
    </source>
</evidence>
<feature type="domain" description="Glycosyltransferase 2-like" evidence="3">
    <location>
        <begin position="596"/>
        <end position="704"/>
    </location>
</feature>
<dbReference type="SUPFAM" id="SSF48452">
    <property type="entry name" value="TPR-like"/>
    <property type="match status" value="3"/>
</dbReference>
<evidence type="ECO:0000259" key="4">
    <source>
        <dbReference type="Pfam" id="PF13524"/>
    </source>
</evidence>
<dbReference type="InterPro" id="IPR011990">
    <property type="entry name" value="TPR-like_helical_dom_sf"/>
</dbReference>
<evidence type="ECO:0008006" key="7">
    <source>
        <dbReference type="Google" id="ProtNLM"/>
    </source>
</evidence>
<dbReference type="SUPFAM" id="SSF53448">
    <property type="entry name" value="Nucleotide-diphospho-sugar transferases"/>
    <property type="match status" value="1"/>
</dbReference>
<evidence type="ECO:0000256" key="2">
    <source>
        <dbReference type="SAM" id="MobiDB-lite"/>
    </source>
</evidence>
<dbReference type="InterPro" id="IPR019734">
    <property type="entry name" value="TPR_rpt"/>
</dbReference>
<dbReference type="GO" id="GO:0016740">
    <property type="term" value="F:transferase activity"/>
    <property type="evidence" value="ECO:0007669"/>
    <property type="project" value="UniProtKB-KW"/>
</dbReference>
<gene>
    <name evidence="5" type="ORF">SOIL9_22290</name>
</gene>
<dbReference type="PANTHER" id="PTHR43630:SF2">
    <property type="entry name" value="GLYCOSYLTRANSFERASE"/>
    <property type="match status" value="1"/>
</dbReference>
<dbReference type="PANTHER" id="PTHR43630">
    <property type="entry name" value="POLY-BETA-1,6-N-ACETYL-D-GLUCOSAMINE SYNTHASE"/>
    <property type="match status" value="1"/>
</dbReference>
<dbReference type="SUPFAM" id="SSF53756">
    <property type="entry name" value="UDP-Glycosyltransferase/glycogen phosphorylase"/>
    <property type="match status" value="1"/>
</dbReference>
<comment type="similarity">
    <text evidence="1">Belongs to the glycosyltransferase 2 family. WaaE/KdtX subfamily.</text>
</comment>
<dbReference type="Gene3D" id="3.90.550.10">
    <property type="entry name" value="Spore Coat Polysaccharide Biosynthesis Protein SpsA, Chain A"/>
    <property type="match status" value="1"/>
</dbReference>
<proteinExistence type="inferred from homology"/>
<evidence type="ECO:0000259" key="3">
    <source>
        <dbReference type="Pfam" id="PF00535"/>
    </source>
</evidence>
<feature type="domain" description="Spore protein YkvP/CgeB glycosyl transferase-like" evidence="4">
    <location>
        <begin position="165"/>
        <end position="273"/>
    </location>
</feature>
<dbReference type="CDD" id="cd02511">
    <property type="entry name" value="Beta4Glucosyltransferase"/>
    <property type="match status" value="1"/>
</dbReference>
<dbReference type="Proteomes" id="UP000464178">
    <property type="component" value="Chromosome"/>
</dbReference>
<accession>A0A6P2D4W2</accession>